<evidence type="ECO:0000313" key="4">
    <source>
        <dbReference type="Proteomes" id="UP001249020"/>
    </source>
</evidence>
<organism evidence="3 4">
    <name type="scientific">Brumicola blandensis</name>
    <dbReference type="NCBI Taxonomy" id="3075611"/>
    <lineage>
        <taxon>Bacteria</taxon>
        <taxon>Pseudomonadati</taxon>
        <taxon>Pseudomonadota</taxon>
        <taxon>Gammaproteobacteria</taxon>
        <taxon>Alteromonadales</taxon>
        <taxon>Alteromonadaceae</taxon>
        <taxon>Brumicola</taxon>
    </lineage>
</organism>
<sequence>MQLQGWWKGVCLVICLLWVNACAAFENQLGNRIGTDPQDDPINLEESNIAPDEVLQFFTTDAFQSDIDGDGNYIWQIPVHAWVYEPVNSQLRMKMVKESMAFVYDLQVSSENVATFEQRVNHFLVDNERGKWFTVQLQQAGNTDSRSLVRVGNTEANGHVTANLLAEQFVQGLALKPATASLYYCAKVNARKVCGRARLISQQGLSVISDIDDTVKISDVRSKQALIENTFFNPFVAVPDIAEVYSAWSKQGVNFHYVSSSPWYLYTELTSFLERAGFPDFSLSLKSFRFRDESLLELFKDGEATKPGQIRQILEKFPQRQFVLIGDSGEQDPEVYSAIKLQFPEQIKGIYIRDLGPEDTNQLRVKGLMDNMDGFPIILFKDASELPVSLKPTR</sequence>
<dbReference type="InterPro" id="IPR052935">
    <property type="entry name" value="Mg2+_PAP"/>
</dbReference>
<feature type="domain" description="Phosphatidate phosphatase APP1 catalytic" evidence="2">
    <location>
        <begin position="206"/>
        <end position="354"/>
    </location>
</feature>
<keyword evidence="4" id="KW-1185">Reference proteome</keyword>
<comment type="caution">
    <text evidence="3">The sequence shown here is derived from an EMBL/GenBank/DDBJ whole genome shotgun (WGS) entry which is preliminary data.</text>
</comment>
<feature type="chain" id="PRO_5043645248" evidence="1">
    <location>
        <begin position="24"/>
        <end position="394"/>
    </location>
</feature>
<name>A0AAW8R559_9ALTE</name>
<dbReference type="AlphaFoldDB" id="A0AAW8R559"/>
<gene>
    <name evidence="3" type="ORF">RM544_13575</name>
</gene>
<proteinExistence type="predicted"/>
<dbReference type="EMBL" id="JAVRIE010000005">
    <property type="protein sequence ID" value="MDT0583574.1"/>
    <property type="molecule type" value="Genomic_DNA"/>
</dbReference>
<protein>
    <submittedName>
        <fullName evidence="3">App1 family protein</fullName>
    </submittedName>
</protein>
<dbReference type="GO" id="GO:0008195">
    <property type="term" value="F:phosphatidate phosphatase activity"/>
    <property type="evidence" value="ECO:0007669"/>
    <property type="project" value="InterPro"/>
</dbReference>
<keyword evidence="1" id="KW-0732">Signal</keyword>
<accession>A0AAW8R559</accession>
<evidence type="ECO:0000313" key="3">
    <source>
        <dbReference type="EMBL" id="MDT0583574.1"/>
    </source>
</evidence>
<dbReference type="RefSeq" id="WP_311362341.1">
    <property type="nucleotide sequence ID" value="NZ_JAVRIE010000005.1"/>
</dbReference>
<dbReference type="InterPro" id="IPR019236">
    <property type="entry name" value="APP1_cat"/>
</dbReference>
<feature type="signal peptide" evidence="1">
    <location>
        <begin position="1"/>
        <end position="23"/>
    </location>
</feature>
<dbReference type="Proteomes" id="UP001249020">
    <property type="component" value="Unassembled WGS sequence"/>
</dbReference>
<dbReference type="PANTHER" id="PTHR28208:SF3">
    <property type="entry name" value="PHOSPHATIDATE PHOSPHATASE APP1"/>
    <property type="match status" value="1"/>
</dbReference>
<evidence type="ECO:0000256" key="1">
    <source>
        <dbReference type="SAM" id="SignalP"/>
    </source>
</evidence>
<dbReference type="Pfam" id="PF09949">
    <property type="entry name" value="APP1_cat"/>
    <property type="match status" value="1"/>
</dbReference>
<evidence type="ECO:0000259" key="2">
    <source>
        <dbReference type="Pfam" id="PF09949"/>
    </source>
</evidence>
<dbReference type="PANTHER" id="PTHR28208">
    <property type="entry name" value="PHOSPHATIDATE PHOSPHATASE APP1"/>
    <property type="match status" value="1"/>
</dbReference>
<reference evidence="3 4" key="1">
    <citation type="submission" date="2023-09" db="EMBL/GenBank/DDBJ databases">
        <authorList>
            <person name="Rey-Velasco X."/>
        </authorList>
    </citation>
    <scope>NUCLEOTIDE SEQUENCE [LARGE SCALE GENOMIC DNA]</scope>
    <source>
        <strain evidence="3 4">W409</strain>
    </source>
</reference>